<evidence type="ECO:0000256" key="1">
    <source>
        <dbReference type="SAM" id="MobiDB-lite"/>
    </source>
</evidence>
<dbReference type="InterPro" id="IPR045727">
    <property type="entry name" value="DUF6081"/>
</dbReference>
<name>A0A5D0NVA2_9ACTN</name>
<feature type="region of interest" description="Disordered" evidence="1">
    <location>
        <begin position="16"/>
        <end position="35"/>
    </location>
</feature>
<dbReference type="AlphaFoldDB" id="A0A5D0NVA2"/>
<comment type="caution">
    <text evidence="2">The sequence shown here is derived from an EMBL/GenBank/DDBJ whole genome shotgun (WGS) entry which is preliminary data.</text>
</comment>
<evidence type="ECO:0000313" key="3">
    <source>
        <dbReference type="Proteomes" id="UP000323380"/>
    </source>
</evidence>
<sequence>MQMLFHDDFAEGLRHTGPRAPWTVRPGETSPSGDGVPLASAGGLVVEPPGADPDTGLPAFAGTSAAGPVDHLRWAAFSAPWPVPPDGVLTVAARMSARQFNTHRHPFGPAARAADVERRSGYGALVAAERGAGLVMDFALTETRAWALYVRIPAPDAGGGGFSYEIDVAARAPDEFAEYAIAVDGAEGRARWLIDGKEVFSVSPLGLPLGQDVPAHWRVDGGFAPVRAKALAAGLGLLSEEFYGQGVRLAVQSLSVYGEDGARA</sequence>
<evidence type="ECO:0008006" key="4">
    <source>
        <dbReference type="Google" id="ProtNLM"/>
    </source>
</evidence>
<organism evidence="2 3">
    <name type="scientific">Actinomadura chibensis</name>
    <dbReference type="NCBI Taxonomy" id="392828"/>
    <lineage>
        <taxon>Bacteria</taxon>
        <taxon>Bacillati</taxon>
        <taxon>Actinomycetota</taxon>
        <taxon>Actinomycetes</taxon>
        <taxon>Streptosporangiales</taxon>
        <taxon>Thermomonosporaceae</taxon>
        <taxon>Actinomadura</taxon>
    </lineage>
</organism>
<dbReference type="Proteomes" id="UP000323380">
    <property type="component" value="Unassembled WGS sequence"/>
</dbReference>
<dbReference type="STRING" id="1220554.GCA_001552135_06591"/>
<dbReference type="EMBL" id="VSFG01000001">
    <property type="protein sequence ID" value="TYB47991.1"/>
    <property type="molecule type" value="Genomic_DNA"/>
</dbReference>
<dbReference type="RefSeq" id="WP_067900644.1">
    <property type="nucleotide sequence ID" value="NZ_VSFG01000001.1"/>
</dbReference>
<reference evidence="2 3" key="1">
    <citation type="submission" date="2019-08" db="EMBL/GenBank/DDBJ databases">
        <title>Actinomadura sp. nov. CYP1-5 isolated from mountain soil.</title>
        <authorList>
            <person name="Songsumanus A."/>
            <person name="Kuncharoen N."/>
            <person name="Kudo T."/>
            <person name="Yuki M."/>
            <person name="Igarashi Y."/>
            <person name="Tanasupawat S."/>
        </authorList>
    </citation>
    <scope>NUCLEOTIDE SEQUENCE [LARGE SCALE GENOMIC DNA]</scope>
    <source>
        <strain evidence="2 3">JCM 14158</strain>
    </source>
</reference>
<dbReference type="Pfam" id="PF19559">
    <property type="entry name" value="DUF6081"/>
    <property type="match status" value="1"/>
</dbReference>
<gene>
    <name evidence="2" type="ORF">FXF69_01775</name>
</gene>
<evidence type="ECO:0000313" key="2">
    <source>
        <dbReference type="EMBL" id="TYB47991.1"/>
    </source>
</evidence>
<keyword evidence="3" id="KW-1185">Reference proteome</keyword>
<protein>
    <recommendedName>
        <fullName evidence="4">LamG domain-containing protein</fullName>
    </recommendedName>
</protein>
<proteinExistence type="predicted"/>
<accession>A0A5D0NVA2</accession>